<keyword evidence="3" id="KW-0233">DNA recombination</keyword>
<dbReference type="EMBL" id="FNQY01000017">
    <property type="protein sequence ID" value="SEA41400.1"/>
    <property type="molecule type" value="Genomic_DNA"/>
</dbReference>
<dbReference type="Gene3D" id="1.10.150.130">
    <property type="match status" value="1"/>
</dbReference>
<dbReference type="InterPro" id="IPR002104">
    <property type="entry name" value="Integrase_catalytic"/>
</dbReference>
<comment type="similarity">
    <text evidence="1">Belongs to the 'phage' integrase family.</text>
</comment>
<keyword evidence="6" id="KW-1185">Reference proteome</keyword>
<dbReference type="SUPFAM" id="SSF56349">
    <property type="entry name" value="DNA breaking-rejoining enzymes"/>
    <property type="match status" value="1"/>
</dbReference>
<protein>
    <submittedName>
        <fullName evidence="5">Site-specific recombinase XerD</fullName>
    </submittedName>
</protein>
<reference evidence="5 6" key="1">
    <citation type="submission" date="2016-10" db="EMBL/GenBank/DDBJ databases">
        <authorList>
            <person name="de Groot N.N."/>
        </authorList>
    </citation>
    <scope>NUCLEOTIDE SEQUENCE [LARGE SCALE GENOMIC DNA]</scope>
    <source>
        <strain evidence="5 6">Vu-144</strain>
    </source>
</reference>
<dbReference type="InterPro" id="IPR050090">
    <property type="entry name" value="Tyrosine_recombinase_XerCD"/>
</dbReference>
<evidence type="ECO:0000256" key="2">
    <source>
        <dbReference type="ARBA" id="ARBA00023125"/>
    </source>
</evidence>
<organism evidence="5 6">
    <name type="scientific">Arachidicoccus rhizosphaerae</name>
    <dbReference type="NCBI Taxonomy" id="551991"/>
    <lineage>
        <taxon>Bacteria</taxon>
        <taxon>Pseudomonadati</taxon>
        <taxon>Bacteroidota</taxon>
        <taxon>Chitinophagia</taxon>
        <taxon>Chitinophagales</taxon>
        <taxon>Chitinophagaceae</taxon>
        <taxon>Arachidicoccus</taxon>
    </lineage>
</organism>
<dbReference type="GO" id="GO:0006310">
    <property type="term" value="P:DNA recombination"/>
    <property type="evidence" value="ECO:0007669"/>
    <property type="project" value="UniProtKB-KW"/>
</dbReference>
<keyword evidence="2" id="KW-0238">DNA-binding</keyword>
<accession>A0A1H4AZV5</accession>
<dbReference type="InterPro" id="IPR013762">
    <property type="entry name" value="Integrase-like_cat_sf"/>
</dbReference>
<dbReference type="OrthoDB" id="9806835at2"/>
<dbReference type="InterPro" id="IPR025269">
    <property type="entry name" value="SAM-like_dom"/>
</dbReference>
<dbReference type="Gene3D" id="1.10.443.10">
    <property type="entry name" value="Intergrase catalytic core"/>
    <property type="match status" value="1"/>
</dbReference>
<name>A0A1H4AZV5_9BACT</name>
<evidence type="ECO:0000313" key="5">
    <source>
        <dbReference type="EMBL" id="SEA41400.1"/>
    </source>
</evidence>
<dbReference type="STRING" id="551991.SAMN05192529_11762"/>
<dbReference type="InterPro" id="IPR011010">
    <property type="entry name" value="DNA_brk_join_enz"/>
</dbReference>
<dbReference type="Pfam" id="PF00589">
    <property type="entry name" value="Phage_integrase"/>
    <property type="match status" value="1"/>
</dbReference>
<sequence>MRILLKEKKISNEKASLYIEYYKGYTKTEEGKIKHNRQMETLKLYVWLNPKTTGQKLENKEARRLAEDIYSIRKSEELTGKFGMVNPHKGKVRVIDYFNSLKEKRSGYLSNYGVWVTTKRYIDQYFHKSLTFSELTPELIEGFKKFLDVEATTKYGTALKHGSKYSYFNRFRTLVKAAYEEGYVTDVRLLKIKSFDEKEAKREYLTLPELQLLAATECKYPVLKRAFLFSCMTGLRWSDVHKLKWQEVRDEDGLCRIIFTQQKTDNTEYLYISKQARELLGERSAISDRVFVGLQYSSAITTELLRWSMKAGITKHVTFHTSRHTAATLLLAHGADLYTVMKSLGHRDIRTTQIYAKILDEKLKEAANLLPTLNIEL</sequence>
<evidence type="ECO:0000313" key="6">
    <source>
        <dbReference type="Proteomes" id="UP000199041"/>
    </source>
</evidence>
<evidence type="ECO:0000256" key="1">
    <source>
        <dbReference type="ARBA" id="ARBA00008857"/>
    </source>
</evidence>
<evidence type="ECO:0000259" key="4">
    <source>
        <dbReference type="PROSITE" id="PS51898"/>
    </source>
</evidence>
<proteinExistence type="inferred from homology"/>
<feature type="domain" description="Tyr recombinase" evidence="4">
    <location>
        <begin position="200"/>
        <end position="368"/>
    </location>
</feature>
<dbReference type="AlphaFoldDB" id="A0A1H4AZV5"/>
<dbReference type="PANTHER" id="PTHR30349:SF64">
    <property type="entry name" value="PROPHAGE INTEGRASE INTD-RELATED"/>
    <property type="match status" value="1"/>
</dbReference>
<dbReference type="PROSITE" id="PS51898">
    <property type="entry name" value="TYR_RECOMBINASE"/>
    <property type="match status" value="1"/>
</dbReference>
<dbReference type="Pfam" id="PF13102">
    <property type="entry name" value="Phage_int_SAM_5"/>
    <property type="match status" value="1"/>
</dbReference>
<dbReference type="GO" id="GO:0003677">
    <property type="term" value="F:DNA binding"/>
    <property type="evidence" value="ECO:0007669"/>
    <property type="project" value="UniProtKB-KW"/>
</dbReference>
<dbReference type="PANTHER" id="PTHR30349">
    <property type="entry name" value="PHAGE INTEGRASE-RELATED"/>
    <property type="match status" value="1"/>
</dbReference>
<dbReference type="RefSeq" id="WP_091399651.1">
    <property type="nucleotide sequence ID" value="NZ_FNQY01000017.1"/>
</dbReference>
<dbReference type="Proteomes" id="UP000199041">
    <property type="component" value="Unassembled WGS sequence"/>
</dbReference>
<dbReference type="InterPro" id="IPR010998">
    <property type="entry name" value="Integrase_recombinase_N"/>
</dbReference>
<dbReference type="CDD" id="cd01185">
    <property type="entry name" value="INTN1_C_like"/>
    <property type="match status" value="1"/>
</dbReference>
<evidence type="ECO:0000256" key="3">
    <source>
        <dbReference type="ARBA" id="ARBA00023172"/>
    </source>
</evidence>
<dbReference type="GO" id="GO:0015074">
    <property type="term" value="P:DNA integration"/>
    <property type="evidence" value="ECO:0007669"/>
    <property type="project" value="InterPro"/>
</dbReference>
<gene>
    <name evidence="5" type="ORF">SAMN05192529_11762</name>
</gene>